<proteinExistence type="predicted"/>
<dbReference type="AlphaFoldDB" id="A0A433UTN0"/>
<name>A0A433UTN0_ANAVA</name>
<accession>A0A433UTN0</accession>
<sequence>MCKISSNPKLDFQYFFDSEQLISEIDNILLFPDEVREVQSLKEGSIRQVTVNAYEKNMY</sequence>
<gene>
    <name evidence="1" type="ORF">DSM107003_19550</name>
</gene>
<protein>
    <submittedName>
        <fullName evidence="1">Uncharacterized protein</fullName>
    </submittedName>
</protein>
<organism evidence="1 2">
    <name type="scientific">Trichormus variabilis SAG 1403-4b</name>
    <dbReference type="NCBI Taxonomy" id="447716"/>
    <lineage>
        <taxon>Bacteria</taxon>
        <taxon>Bacillati</taxon>
        <taxon>Cyanobacteriota</taxon>
        <taxon>Cyanophyceae</taxon>
        <taxon>Nostocales</taxon>
        <taxon>Nostocaceae</taxon>
        <taxon>Trichormus</taxon>
    </lineage>
</organism>
<dbReference type="Proteomes" id="UP000276103">
    <property type="component" value="Unassembled WGS sequence"/>
</dbReference>
<evidence type="ECO:0000313" key="2">
    <source>
        <dbReference type="Proteomes" id="UP000276103"/>
    </source>
</evidence>
<evidence type="ECO:0000313" key="1">
    <source>
        <dbReference type="EMBL" id="RUS97214.1"/>
    </source>
</evidence>
<reference evidence="1 2" key="1">
    <citation type="journal article" date="2019" name="Genome Biol. Evol.">
        <title>Day and night: Metabolic profiles and evolutionary relationships of six axenic non-marine cyanobacteria.</title>
        <authorList>
            <person name="Will S.E."/>
            <person name="Henke P."/>
            <person name="Boedeker C."/>
            <person name="Huang S."/>
            <person name="Brinkmann H."/>
            <person name="Rohde M."/>
            <person name="Jarek M."/>
            <person name="Friedl T."/>
            <person name="Seufert S."/>
            <person name="Schumacher M."/>
            <person name="Overmann J."/>
            <person name="Neumann-Schaal M."/>
            <person name="Petersen J."/>
        </authorList>
    </citation>
    <scope>NUCLEOTIDE SEQUENCE [LARGE SCALE GENOMIC DNA]</scope>
    <source>
        <strain evidence="1 2">SAG 1403-4b</strain>
    </source>
</reference>
<comment type="caution">
    <text evidence="1">The sequence shown here is derived from an EMBL/GenBank/DDBJ whole genome shotgun (WGS) entry which is preliminary data.</text>
</comment>
<keyword evidence="2" id="KW-1185">Reference proteome</keyword>
<dbReference type="EMBL" id="RSCM01000005">
    <property type="protein sequence ID" value="RUS97214.1"/>
    <property type="molecule type" value="Genomic_DNA"/>
</dbReference>